<name>A0A0D2NMQ2_HYPSF</name>
<dbReference type="AlphaFoldDB" id="A0A0D2NMQ2"/>
<reference evidence="3" key="1">
    <citation type="submission" date="2014-04" db="EMBL/GenBank/DDBJ databases">
        <title>Evolutionary Origins and Diversification of the Mycorrhizal Mutualists.</title>
        <authorList>
            <consortium name="DOE Joint Genome Institute"/>
            <consortium name="Mycorrhizal Genomics Consortium"/>
            <person name="Kohler A."/>
            <person name="Kuo A."/>
            <person name="Nagy L.G."/>
            <person name="Floudas D."/>
            <person name="Copeland A."/>
            <person name="Barry K.W."/>
            <person name="Cichocki N."/>
            <person name="Veneault-Fourrey C."/>
            <person name="LaButti K."/>
            <person name="Lindquist E.A."/>
            <person name="Lipzen A."/>
            <person name="Lundell T."/>
            <person name="Morin E."/>
            <person name="Murat C."/>
            <person name="Riley R."/>
            <person name="Ohm R."/>
            <person name="Sun H."/>
            <person name="Tunlid A."/>
            <person name="Henrissat B."/>
            <person name="Grigoriev I.V."/>
            <person name="Hibbett D.S."/>
            <person name="Martin F."/>
        </authorList>
    </citation>
    <scope>NUCLEOTIDE SEQUENCE [LARGE SCALE GENOMIC DNA]</scope>
    <source>
        <strain evidence="3">FD-334 SS-4</strain>
    </source>
</reference>
<keyword evidence="3" id="KW-1185">Reference proteome</keyword>
<accession>A0A0D2NMQ2</accession>
<feature type="transmembrane region" description="Helical" evidence="1">
    <location>
        <begin position="23"/>
        <end position="43"/>
    </location>
</feature>
<evidence type="ECO:0000256" key="1">
    <source>
        <dbReference type="SAM" id="Phobius"/>
    </source>
</evidence>
<feature type="non-terminal residue" evidence="2">
    <location>
        <position position="53"/>
    </location>
</feature>
<protein>
    <submittedName>
        <fullName evidence="2">Uncharacterized protein</fullName>
    </submittedName>
</protein>
<evidence type="ECO:0000313" key="2">
    <source>
        <dbReference type="EMBL" id="KJA20099.1"/>
    </source>
</evidence>
<gene>
    <name evidence="2" type="ORF">HYPSUDRAFT_43450</name>
</gene>
<keyword evidence="1" id="KW-1133">Transmembrane helix</keyword>
<keyword evidence="1" id="KW-0472">Membrane</keyword>
<organism evidence="2 3">
    <name type="scientific">Hypholoma sublateritium (strain FD-334 SS-4)</name>
    <dbReference type="NCBI Taxonomy" id="945553"/>
    <lineage>
        <taxon>Eukaryota</taxon>
        <taxon>Fungi</taxon>
        <taxon>Dikarya</taxon>
        <taxon>Basidiomycota</taxon>
        <taxon>Agaricomycotina</taxon>
        <taxon>Agaricomycetes</taxon>
        <taxon>Agaricomycetidae</taxon>
        <taxon>Agaricales</taxon>
        <taxon>Agaricineae</taxon>
        <taxon>Strophariaceae</taxon>
        <taxon>Hypholoma</taxon>
    </lineage>
</organism>
<proteinExistence type="predicted"/>
<sequence length="53" mass="5888">MRLLLFCCAEACGGAGLAVLLLLVLALALHVYICLFLLYGWLVSKYWAYPLIL</sequence>
<dbReference type="Proteomes" id="UP000054270">
    <property type="component" value="Unassembled WGS sequence"/>
</dbReference>
<dbReference type="EMBL" id="KN817570">
    <property type="protein sequence ID" value="KJA20099.1"/>
    <property type="molecule type" value="Genomic_DNA"/>
</dbReference>
<evidence type="ECO:0000313" key="3">
    <source>
        <dbReference type="Proteomes" id="UP000054270"/>
    </source>
</evidence>
<keyword evidence="1" id="KW-0812">Transmembrane</keyword>